<organism evidence="3 4">
    <name type="scientific">Frankia canadensis</name>
    <dbReference type="NCBI Taxonomy" id="1836972"/>
    <lineage>
        <taxon>Bacteria</taxon>
        <taxon>Bacillati</taxon>
        <taxon>Actinomycetota</taxon>
        <taxon>Actinomycetes</taxon>
        <taxon>Frankiales</taxon>
        <taxon>Frankiaceae</taxon>
        <taxon>Frankia</taxon>
    </lineage>
</organism>
<dbReference type="Proteomes" id="UP000234331">
    <property type="component" value="Unassembled WGS sequence"/>
</dbReference>
<feature type="domain" description="ChsH2 C-terminal OB-fold" evidence="1">
    <location>
        <begin position="56"/>
        <end position="120"/>
    </location>
</feature>
<sequence>MTQPRLLPDVKNPLAAPFWAGLREHRLVVQRCPACGTKRYPAAPLCTACLTPGGEWVDVAPEGELWSYVVYRRALSPAFADDVPYPIGLVEVDDARLQILSRIDAPPDSISIGARMRARFTPVTETVTLLSWAPAEESAAAHD</sequence>
<dbReference type="InterPro" id="IPR002878">
    <property type="entry name" value="ChsH2_C"/>
</dbReference>
<dbReference type="Pfam" id="PF01796">
    <property type="entry name" value="OB_ChsH2_C"/>
    <property type="match status" value="1"/>
</dbReference>
<dbReference type="InterPro" id="IPR022002">
    <property type="entry name" value="ChsH2_Znr"/>
</dbReference>
<keyword evidence="4" id="KW-1185">Reference proteome</keyword>
<evidence type="ECO:0000313" key="3">
    <source>
        <dbReference type="EMBL" id="SNQ45304.1"/>
    </source>
</evidence>
<protein>
    <recommendedName>
        <fullName evidence="5">Nucleic-acid-binding protein containing a Zn-ribbon</fullName>
    </recommendedName>
</protein>
<reference evidence="3 4" key="1">
    <citation type="submission" date="2017-06" db="EMBL/GenBank/DDBJ databases">
        <authorList>
            <person name="Kim H.J."/>
            <person name="Triplett B.A."/>
        </authorList>
    </citation>
    <scope>NUCLEOTIDE SEQUENCE [LARGE SCALE GENOMIC DNA]</scope>
    <source>
        <strain evidence="3">FRACA_ARgP5</strain>
    </source>
</reference>
<dbReference type="EMBL" id="FZMO01000001">
    <property type="protein sequence ID" value="SNQ45304.1"/>
    <property type="molecule type" value="Genomic_DNA"/>
</dbReference>
<evidence type="ECO:0000313" key="4">
    <source>
        <dbReference type="Proteomes" id="UP000234331"/>
    </source>
</evidence>
<dbReference type="Gene3D" id="6.10.30.10">
    <property type="match status" value="1"/>
</dbReference>
<proteinExistence type="predicted"/>
<dbReference type="RefSeq" id="WP_165818159.1">
    <property type="nucleotide sequence ID" value="NZ_FZMO01000001.1"/>
</dbReference>
<evidence type="ECO:0000259" key="2">
    <source>
        <dbReference type="Pfam" id="PF12172"/>
    </source>
</evidence>
<feature type="domain" description="ChsH2 rubredoxin-like zinc ribbon" evidence="2">
    <location>
        <begin position="19"/>
        <end position="50"/>
    </location>
</feature>
<evidence type="ECO:0000259" key="1">
    <source>
        <dbReference type="Pfam" id="PF01796"/>
    </source>
</evidence>
<dbReference type="Pfam" id="PF12172">
    <property type="entry name" value="zf-ChsH2"/>
    <property type="match status" value="1"/>
</dbReference>
<dbReference type="InterPro" id="IPR052513">
    <property type="entry name" value="Thioester_dehydratase-like"/>
</dbReference>
<accession>A0A2I2KI22</accession>
<dbReference type="PANTHER" id="PTHR34075">
    <property type="entry name" value="BLR3430 PROTEIN"/>
    <property type="match status" value="1"/>
</dbReference>
<dbReference type="InterPro" id="IPR012340">
    <property type="entry name" value="NA-bd_OB-fold"/>
</dbReference>
<dbReference type="SUPFAM" id="SSF50249">
    <property type="entry name" value="Nucleic acid-binding proteins"/>
    <property type="match status" value="1"/>
</dbReference>
<name>A0A2I2KI22_9ACTN</name>
<dbReference type="AlphaFoldDB" id="A0A2I2KI22"/>
<evidence type="ECO:0008006" key="5">
    <source>
        <dbReference type="Google" id="ProtNLM"/>
    </source>
</evidence>
<dbReference type="PANTHER" id="PTHR34075:SF5">
    <property type="entry name" value="BLR3430 PROTEIN"/>
    <property type="match status" value="1"/>
</dbReference>
<gene>
    <name evidence="3" type="ORF">FRACA_10063</name>
</gene>